<dbReference type="PANTHER" id="PTHR12210">
    <property type="entry name" value="DULLARD PROTEIN PHOSPHATASE"/>
    <property type="match status" value="1"/>
</dbReference>
<gene>
    <name evidence="3" type="ORF">PSON_ATCC_30995.1.T0020110</name>
</gene>
<evidence type="ECO:0000313" key="4">
    <source>
        <dbReference type="Proteomes" id="UP000692954"/>
    </source>
</evidence>
<dbReference type="AlphaFoldDB" id="A0A8S1JXI7"/>
<dbReference type="PROSITE" id="PS50969">
    <property type="entry name" value="FCP1"/>
    <property type="match status" value="1"/>
</dbReference>
<dbReference type="OrthoDB" id="289005at2759"/>
<organism evidence="3 4">
    <name type="scientific">Paramecium sonneborni</name>
    <dbReference type="NCBI Taxonomy" id="65129"/>
    <lineage>
        <taxon>Eukaryota</taxon>
        <taxon>Sar</taxon>
        <taxon>Alveolata</taxon>
        <taxon>Ciliophora</taxon>
        <taxon>Intramacronucleata</taxon>
        <taxon>Oligohymenophorea</taxon>
        <taxon>Peniculida</taxon>
        <taxon>Parameciidae</taxon>
        <taxon>Paramecium</taxon>
    </lineage>
</organism>
<dbReference type="SMART" id="SM00577">
    <property type="entry name" value="CPDc"/>
    <property type="match status" value="1"/>
</dbReference>
<dbReference type="Pfam" id="PF03031">
    <property type="entry name" value="NIF"/>
    <property type="match status" value="1"/>
</dbReference>
<feature type="domain" description="FCP1 homology" evidence="2">
    <location>
        <begin position="272"/>
        <end position="435"/>
    </location>
</feature>
<evidence type="ECO:0000259" key="2">
    <source>
        <dbReference type="PROSITE" id="PS50969"/>
    </source>
</evidence>
<dbReference type="NCBIfam" id="TIGR02251">
    <property type="entry name" value="HIF-SF_euk"/>
    <property type="match status" value="1"/>
</dbReference>
<dbReference type="CDD" id="cd07521">
    <property type="entry name" value="HAD_FCP1-like"/>
    <property type="match status" value="1"/>
</dbReference>
<dbReference type="InterPro" id="IPR011948">
    <property type="entry name" value="Dullard_phosphatase"/>
</dbReference>
<dbReference type="InterPro" id="IPR004274">
    <property type="entry name" value="FCP1_dom"/>
</dbReference>
<dbReference type="Proteomes" id="UP000692954">
    <property type="component" value="Unassembled WGS sequence"/>
</dbReference>
<name>A0A8S1JXI7_9CILI</name>
<reference evidence="3" key="1">
    <citation type="submission" date="2021-01" db="EMBL/GenBank/DDBJ databases">
        <authorList>
            <consortium name="Genoscope - CEA"/>
            <person name="William W."/>
        </authorList>
    </citation>
    <scope>NUCLEOTIDE SEQUENCE</scope>
</reference>
<dbReference type="InterPro" id="IPR050365">
    <property type="entry name" value="TIM50"/>
</dbReference>
<dbReference type="EMBL" id="CAJJDN010000002">
    <property type="protein sequence ID" value="CAD8046875.1"/>
    <property type="molecule type" value="Genomic_DNA"/>
</dbReference>
<comment type="caution">
    <text evidence="3">The sequence shown here is derived from an EMBL/GenBank/DDBJ whole genome shotgun (WGS) entry which is preliminary data.</text>
</comment>
<keyword evidence="4" id="KW-1185">Reference proteome</keyword>
<sequence length="473" mass="56502">MIRKSQVPNNNRTQKSYSIVTEFNQYKNRTSSQLKSTKEITPNKKQSQPIMQCPQRQTIKYQIKNMQQKLGQEKSKNNLRLFEVNKLDQRVKTQQNENQKEKYKIIKKMPLKKVNQINNQSQIEKYPQIMSTRQIPSRQSFSPSSKISKTNNTTRGHSPSNNQNDTLNGNIQALLVILILYQTVIRPIFKEAKYYQTSVIHFLRQEFFPNTSPYQVQFKIEFQDQKDYFKTKFCEHFYLTYESLKYCSQMNSIKPFNNTKLLLNPPKKPNFSTDDVKTLVFDLDETLIHCYDNNNNNPAEYKTIIKVPNEPEIEICFNIRPHCQQMLKVLSQFYELILFTASYKEYADKILEYIDPKQTLFSYRFYRESCLELEEGIFVKDLRAIEGRKLENMAIIDNCACCYIYQLDNGIPIIPFKENKQDKELIFLTDYLIKCEKQVNWLQNHKFHFQNQRYLQYSTIEECIQKFLQKQNY</sequence>
<feature type="region of interest" description="Disordered" evidence="1">
    <location>
        <begin position="132"/>
        <end position="165"/>
    </location>
</feature>
<accession>A0A8S1JXI7</accession>
<evidence type="ECO:0000256" key="1">
    <source>
        <dbReference type="SAM" id="MobiDB-lite"/>
    </source>
</evidence>
<protein>
    <recommendedName>
        <fullName evidence="2">FCP1 homology domain-containing protein</fullName>
    </recommendedName>
</protein>
<evidence type="ECO:0000313" key="3">
    <source>
        <dbReference type="EMBL" id="CAD8046875.1"/>
    </source>
</evidence>
<dbReference type="GO" id="GO:0016791">
    <property type="term" value="F:phosphatase activity"/>
    <property type="evidence" value="ECO:0007669"/>
    <property type="project" value="InterPro"/>
</dbReference>
<proteinExistence type="predicted"/>